<dbReference type="OrthoDB" id="9769314at2"/>
<accession>A0A6I3SM44</accession>
<keyword evidence="1" id="KW-0732">Signal</keyword>
<dbReference type="InterPro" id="IPR012854">
    <property type="entry name" value="Cu_amine_oxidase-like_N"/>
</dbReference>
<dbReference type="RefSeq" id="WP_155476901.1">
    <property type="nucleotide sequence ID" value="NZ_WNKU01000015.1"/>
</dbReference>
<proteinExistence type="predicted"/>
<reference evidence="3 4" key="1">
    <citation type="submission" date="2019-11" db="EMBL/GenBank/DDBJ databases">
        <title>Whole-genome sequence of a the green, strictly anaerobic photosynthetic bacterium Heliobacillus mobilis DSM 6151.</title>
        <authorList>
            <person name="Kyndt J.A."/>
            <person name="Meyer T.E."/>
        </authorList>
    </citation>
    <scope>NUCLEOTIDE SEQUENCE [LARGE SCALE GENOMIC DNA]</scope>
    <source>
        <strain evidence="3 4">DSM 6151</strain>
    </source>
</reference>
<keyword evidence="4" id="KW-1185">Reference proteome</keyword>
<evidence type="ECO:0000313" key="3">
    <source>
        <dbReference type="EMBL" id="MTV49805.1"/>
    </source>
</evidence>
<evidence type="ECO:0000256" key="1">
    <source>
        <dbReference type="SAM" id="SignalP"/>
    </source>
</evidence>
<evidence type="ECO:0000259" key="2">
    <source>
        <dbReference type="Pfam" id="PF07833"/>
    </source>
</evidence>
<protein>
    <recommendedName>
        <fullName evidence="2">Copper amine oxidase-like N-terminal domain-containing protein</fullName>
    </recommendedName>
</protein>
<sequence length="265" mass="30979">MRNFRVIMIHLVFFLIVFTSKPVFAADINVEVNGAKVDFPDAKPFINEDSRTMVPIRFITEKLGSKVQWNQDTHTINIQYYNDQIKLSIGSNRAYINGKTIEFDTRAVIKDDRTFVPLRFVAEAHNANVNWIPDRRTVTVQTKARMNGDFRINVPAMPSFEEEKVKINNEVTELKEAFKSKNIEQIVTHFTPDKRDFLNSEFGKMKNILPEFADALNNWELTLLSTEYGWSSFHPRTAQVTVYRNGKEYHLEVVKLDNKWYFVNF</sequence>
<dbReference type="SUPFAM" id="SSF55383">
    <property type="entry name" value="Copper amine oxidase, domain N"/>
    <property type="match status" value="1"/>
</dbReference>
<name>A0A6I3SM44_HELMO</name>
<feature type="chain" id="PRO_5026171998" description="Copper amine oxidase-like N-terminal domain-containing protein" evidence="1">
    <location>
        <begin position="26"/>
        <end position="265"/>
    </location>
</feature>
<dbReference type="AlphaFoldDB" id="A0A6I3SM44"/>
<dbReference type="EMBL" id="WNKU01000015">
    <property type="protein sequence ID" value="MTV49805.1"/>
    <property type="molecule type" value="Genomic_DNA"/>
</dbReference>
<comment type="caution">
    <text evidence="3">The sequence shown here is derived from an EMBL/GenBank/DDBJ whole genome shotgun (WGS) entry which is preliminary data.</text>
</comment>
<organism evidence="3 4">
    <name type="scientific">Heliobacterium mobile</name>
    <name type="common">Heliobacillus mobilis</name>
    <dbReference type="NCBI Taxonomy" id="28064"/>
    <lineage>
        <taxon>Bacteria</taxon>
        <taxon>Bacillati</taxon>
        <taxon>Bacillota</taxon>
        <taxon>Clostridia</taxon>
        <taxon>Eubacteriales</taxon>
        <taxon>Heliobacteriaceae</taxon>
        <taxon>Heliobacterium</taxon>
    </lineage>
</organism>
<dbReference type="Proteomes" id="UP000430670">
    <property type="component" value="Unassembled WGS sequence"/>
</dbReference>
<dbReference type="Gene3D" id="3.30.457.10">
    <property type="entry name" value="Copper amine oxidase-like, N-terminal domain"/>
    <property type="match status" value="1"/>
</dbReference>
<dbReference type="InterPro" id="IPR036582">
    <property type="entry name" value="Mao_N_sf"/>
</dbReference>
<gene>
    <name evidence="3" type="ORF">GJ688_12565</name>
</gene>
<dbReference type="Pfam" id="PF07833">
    <property type="entry name" value="Cu_amine_oxidN1"/>
    <property type="match status" value="1"/>
</dbReference>
<feature type="domain" description="Copper amine oxidase-like N-terminal" evidence="2">
    <location>
        <begin position="32"/>
        <end position="140"/>
    </location>
</feature>
<evidence type="ECO:0000313" key="4">
    <source>
        <dbReference type="Proteomes" id="UP000430670"/>
    </source>
</evidence>
<feature type="signal peptide" evidence="1">
    <location>
        <begin position="1"/>
        <end position="25"/>
    </location>
</feature>